<dbReference type="GO" id="GO:0005730">
    <property type="term" value="C:nucleolus"/>
    <property type="evidence" value="ECO:0007669"/>
    <property type="project" value="TreeGrafter"/>
</dbReference>
<dbReference type="GO" id="GO:0006364">
    <property type="term" value="P:rRNA processing"/>
    <property type="evidence" value="ECO:0007669"/>
    <property type="project" value="TreeGrafter"/>
</dbReference>
<dbReference type="PANTHER" id="PTHR13100:SF10">
    <property type="entry name" value="CELL GROWTH-REGULATING NUCLEOLAR PROTEIN"/>
    <property type="match status" value="1"/>
</dbReference>
<accession>A0A7J7N8K5</accession>
<keyword evidence="4 7" id="KW-0863">Zinc-finger</keyword>
<feature type="region of interest" description="Disordered" evidence="8">
    <location>
        <begin position="58"/>
        <end position="78"/>
    </location>
</feature>
<evidence type="ECO:0000256" key="2">
    <source>
        <dbReference type="ARBA" id="ARBA00022723"/>
    </source>
</evidence>
<keyword evidence="2" id="KW-0479">Metal-binding</keyword>
<gene>
    <name evidence="10" type="ORF">GIB67_025092</name>
</gene>
<comment type="caution">
    <text evidence="10">The sequence shown here is derived from an EMBL/GenBank/DDBJ whole genome shotgun (WGS) entry which is preliminary data.</text>
</comment>
<evidence type="ECO:0000259" key="9">
    <source>
        <dbReference type="Pfam" id="PF08790"/>
    </source>
</evidence>
<protein>
    <recommendedName>
        <fullName evidence="9">Zinc finger C2H2 LYAR-type domain-containing protein</fullName>
    </recommendedName>
</protein>
<dbReference type="OrthoDB" id="21474at2759"/>
<name>A0A7J7N8K5_9MAGN</name>
<evidence type="ECO:0000256" key="5">
    <source>
        <dbReference type="ARBA" id="ARBA00022833"/>
    </source>
</evidence>
<dbReference type="AlphaFoldDB" id="A0A7J7N8K5"/>
<evidence type="ECO:0000313" key="10">
    <source>
        <dbReference type="EMBL" id="KAF6163228.1"/>
    </source>
</evidence>
<dbReference type="PANTHER" id="PTHR13100">
    <property type="entry name" value="CELL GROWTH-REGULATING NUCLEOLAR PROTEIN LYAR"/>
    <property type="match status" value="1"/>
</dbReference>
<dbReference type="InterPro" id="IPR036236">
    <property type="entry name" value="Znf_C2H2_sf"/>
</dbReference>
<dbReference type="FunFam" id="3.30.1490.490:FF:000001">
    <property type="entry name" value="cell growth-regulating nucleolar protein-like"/>
    <property type="match status" value="1"/>
</dbReference>
<keyword evidence="11" id="KW-1185">Reference proteome</keyword>
<evidence type="ECO:0000256" key="4">
    <source>
        <dbReference type="ARBA" id="ARBA00022771"/>
    </source>
</evidence>
<dbReference type="PROSITE" id="PS51804">
    <property type="entry name" value="ZF_C2HC_LYAR"/>
    <property type="match status" value="2"/>
</dbReference>
<evidence type="ECO:0000256" key="3">
    <source>
        <dbReference type="ARBA" id="ARBA00022737"/>
    </source>
</evidence>
<sequence length="78" mass="8658">MVWFQCEDCGENLKKPKLENHFRNCSSYKLSCIDCGETFGQQSVQGHTQCITEAEKYEPKGQAKAPGSTPAKANNTSK</sequence>
<dbReference type="InterPro" id="IPR014898">
    <property type="entry name" value="Znf_C2H2_LYAR"/>
</dbReference>
<dbReference type="Pfam" id="PF08790">
    <property type="entry name" value="zf-LYAR"/>
    <property type="match status" value="1"/>
</dbReference>
<dbReference type="EMBL" id="JACGCM010000999">
    <property type="protein sequence ID" value="KAF6163228.1"/>
    <property type="molecule type" value="Genomic_DNA"/>
</dbReference>
<comment type="subcellular location">
    <subcellularLocation>
        <location evidence="1">Nucleus</location>
    </subcellularLocation>
</comment>
<feature type="domain" description="Zinc finger C2H2 LYAR-type" evidence="9">
    <location>
        <begin position="30"/>
        <end position="57"/>
    </location>
</feature>
<evidence type="ECO:0000256" key="8">
    <source>
        <dbReference type="SAM" id="MobiDB-lite"/>
    </source>
</evidence>
<dbReference type="Gene3D" id="3.30.1490.490">
    <property type="match status" value="1"/>
</dbReference>
<dbReference type="GO" id="GO:0003677">
    <property type="term" value="F:DNA binding"/>
    <property type="evidence" value="ECO:0007669"/>
    <property type="project" value="InterPro"/>
</dbReference>
<keyword evidence="3" id="KW-0677">Repeat</keyword>
<dbReference type="InterPro" id="IPR039999">
    <property type="entry name" value="LYAR"/>
</dbReference>
<keyword evidence="6" id="KW-0539">Nucleus</keyword>
<proteinExistence type="predicted"/>
<evidence type="ECO:0000256" key="6">
    <source>
        <dbReference type="ARBA" id="ARBA00023242"/>
    </source>
</evidence>
<dbReference type="GO" id="GO:0000122">
    <property type="term" value="P:negative regulation of transcription by RNA polymerase II"/>
    <property type="evidence" value="ECO:0007669"/>
    <property type="project" value="TreeGrafter"/>
</dbReference>
<keyword evidence="5" id="KW-0862">Zinc</keyword>
<dbReference type="GO" id="GO:0008270">
    <property type="term" value="F:zinc ion binding"/>
    <property type="evidence" value="ECO:0007669"/>
    <property type="project" value="UniProtKB-KW"/>
</dbReference>
<evidence type="ECO:0000256" key="1">
    <source>
        <dbReference type="ARBA" id="ARBA00004123"/>
    </source>
</evidence>
<dbReference type="Proteomes" id="UP000541444">
    <property type="component" value="Unassembled WGS sequence"/>
</dbReference>
<evidence type="ECO:0000256" key="7">
    <source>
        <dbReference type="PROSITE-ProRule" id="PRU01145"/>
    </source>
</evidence>
<dbReference type="SUPFAM" id="SSF57667">
    <property type="entry name" value="beta-beta-alpha zinc fingers"/>
    <property type="match status" value="2"/>
</dbReference>
<evidence type="ECO:0000313" key="11">
    <source>
        <dbReference type="Proteomes" id="UP000541444"/>
    </source>
</evidence>
<reference evidence="10 11" key="1">
    <citation type="journal article" date="2020" name="IScience">
        <title>Genome Sequencing of the Endangered Kingdonia uniflora (Circaeasteraceae, Ranunculales) Reveals Potential Mechanisms of Evolutionary Specialization.</title>
        <authorList>
            <person name="Sun Y."/>
            <person name="Deng T."/>
            <person name="Zhang A."/>
            <person name="Moore M.J."/>
            <person name="Landis J.B."/>
            <person name="Lin N."/>
            <person name="Zhang H."/>
            <person name="Zhang X."/>
            <person name="Huang J."/>
            <person name="Zhang X."/>
            <person name="Sun H."/>
            <person name="Wang H."/>
        </authorList>
    </citation>
    <scope>NUCLEOTIDE SEQUENCE [LARGE SCALE GENOMIC DNA]</scope>
    <source>
        <strain evidence="10">TB1705</strain>
        <tissue evidence="10">Leaf</tissue>
    </source>
</reference>
<organism evidence="10 11">
    <name type="scientific">Kingdonia uniflora</name>
    <dbReference type="NCBI Taxonomy" id="39325"/>
    <lineage>
        <taxon>Eukaryota</taxon>
        <taxon>Viridiplantae</taxon>
        <taxon>Streptophyta</taxon>
        <taxon>Embryophyta</taxon>
        <taxon>Tracheophyta</taxon>
        <taxon>Spermatophyta</taxon>
        <taxon>Magnoliopsida</taxon>
        <taxon>Ranunculales</taxon>
        <taxon>Circaeasteraceae</taxon>
        <taxon>Kingdonia</taxon>
    </lineage>
</organism>